<dbReference type="RefSeq" id="WP_044361083.1">
    <property type="nucleotide sequence ID" value="NZ_JXWY01000079.1"/>
</dbReference>
<evidence type="ECO:0000313" key="6">
    <source>
        <dbReference type="Proteomes" id="UP000254100"/>
    </source>
</evidence>
<dbReference type="STRING" id="569857.TP70_08870"/>
<keyword evidence="5" id="KW-1185">Reference proteome</keyword>
<accession>A0A0D6XN05</accession>
<dbReference type="Gene3D" id="2.60.40.1240">
    <property type="match status" value="1"/>
</dbReference>
<name>A0A0D6XN05_9STAP</name>
<organism evidence="4 6">
    <name type="scientific">Staphylococcus microti</name>
    <dbReference type="NCBI Taxonomy" id="569857"/>
    <lineage>
        <taxon>Bacteria</taxon>
        <taxon>Bacillati</taxon>
        <taxon>Bacillota</taxon>
        <taxon>Bacilli</taxon>
        <taxon>Bacillales</taxon>
        <taxon>Staphylococcaceae</taxon>
        <taxon>Staphylococcus</taxon>
    </lineage>
</organism>
<gene>
    <name evidence="4" type="ORF">NCTC13832_01514</name>
    <name evidence="3" type="ORF">TP70_08870</name>
</gene>
<sequence>MKKILGIALASTLILGACGNDNDKESKEATQKSVKKVDENKPTFENDTLVLDQAVLKIKETFIVHDKDANQDLLTFKFEVKNKSDNKDISALNVWIAAFEAIQDDKNTETKLDVGLTPNTGKYEEWNEHAVDTIKKGGTAKGIITYEIGTKNDVILKATQGVGGKKLGEKRIELSGLKKQEFSLTEDNVQ</sequence>
<dbReference type="AlphaFoldDB" id="A0A0D6XN05"/>
<evidence type="ECO:0000259" key="2">
    <source>
        <dbReference type="Pfam" id="PF16729"/>
    </source>
</evidence>
<dbReference type="EMBL" id="UHDT01000001">
    <property type="protein sequence ID" value="SUM57821.1"/>
    <property type="molecule type" value="Genomic_DNA"/>
</dbReference>
<dbReference type="InterPro" id="IPR029050">
    <property type="entry name" value="Immunoprotect_excell_Ig-like"/>
</dbReference>
<proteinExistence type="predicted"/>
<evidence type="ECO:0000313" key="4">
    <source>
        <dbReference type="EMBL" id="SUM57821.1"/>
    </source>
</evidence>
<evidence type="ECO:0000313" key="5">
    <source>
        <dbReference type="Proteomes" id="UP000032366"/>
    </source>
</evidence>
<keyword evidence="1" id="KW-0732">Signal</keyword>
<dbReference type="EMBL" id="JXWY01000079">
    <property type="protein sequence ID" value="KIX90214.1"/>
    <property type="molecule type" value="Genomic_DNA"/>
</dbReference>
<dbReference type="InterPro" id="IPR031989">
    <property type="entry name" value="DUF5067"/>
</dbReference>
<feature type="domain" description="DUF5067" evidence="2">
    <location>
        <begin position="33"/>
        <end position="159"/>
    </location>
</feature>
<dbReference type="Proteomes" id="UP000254100">
    <property type="component" value="Unassembled WGS sequence"/>
</dbReference>
<reference evidence="4 6" key="2">
    <citation type="submission" date="2018-06" db="EMBL/GenBank/DDBJ databases">
        <authorList>
            <consortium name="Pathogen Informatics"/>
            <person name="Doyle S."/>
        </authorList>
    </citation>
    <scope>NUCLEOTIDE SEQUENCE [LARGE SCALE GENOMIC DNA]</scope>
    <source>
        <strain evidence="4 6">NCTC13832</strain>
    </source>
</reference>
<dbReference type="OrthoDB" id="2414515at2"/>
<keyword evidence="4" id="KW-0449">Lipoprotein</keyword>
<dbReference type="PROSITE" id="PS51257">
    <property type="entry name" value="PROKAR_LIPOPROTEIN"/>
    <property type="match status" value="1"/>
</dbReference>
<protein>
    <submittedName>
        <fullName evidence="4">Putative lipoprotein</fullName>
    </submittedName>
</protein>
<dbReference type="Proteomes" id="UP000032366">
    <property type="component" value="Unassembled WGS sequence"/>
</dbReference>
<reference evidence="3 5" key="1">
    <citation type="submission" date="2015-01" db="EMBL/GenBank/DDBJ databases">
        <authorList>
            <person name="Guo J."/>
        </authorList>
    </citation>
    <scope>NUCLEOTIDE SEQUENCE [LARGE SCALE GENOMIC DNA]</scope>
    <source>
        <strain evidence="3 5">DSM 22147</strain>
    </source>
</reference>
<evidence type="ECO:0000256" key="1">
    <source>
        <dbReference type="ARBA" id="ARBA00022729"/>
    </source>
</evidence>
<dbReference type="Pfam" id="PF16729">
    <property type="entry name" value="DUF5067"/>
    <property type="match status" value="1"/>
</dbReference>
<evidence type="ECO:0000313" key="3">
    <source>
        <dbReference type="EMBL" id="KIX90214.1"/>
    </source>
</evidence>